<accession>A0A9W9PC04</accession>
<evidence type="ECO:0000313" key="3">
    <source>
        <dbReference type="Proteomes" id="UP001147733"/>
    </source>
</evidence>
<dbReference type="OrthoDB" id="39591at2759"/>
<dbReference type="GeneID" id="81381342"/>
<organism evidence="2 3">
    <name type="scientific">Penicillium citrinum</name>
    <dbReference type="NCBI Taxonomy" id="5077"/>
    <lineage>
        <taxon>Eukaryota</taxon>
        <taxon>Fungi</taxon>
        <taxon>Dikarya</taxon>
        <taxon>Ascomycota</taxon>
        <taxon>Pezizomycotina</taxon>
        <taxon>Eurotiomycetes</taxon>
        <taxon>Eurotiomycetidae</taxon>
        <taxon>Eurotiales</taxon>
        <taxon>Aspergillaceae</taxon>
        <taxon>Penicillium</taxon>
    </lineage>
</organism>
<keyword evidence="3" id="KW-1185">Reference proteome</keyword>
<reference evidence="2" key="2">
    <citation type="journal article" date="2023" name="IMA Fungus">
        <title>Comparative genomic study of the Penicillium genus elucidates a diverse pangenome and 15 lateral gene transfer events.</title>
        <authorList>
            <person name="Petersen C."/>
            <person name="Sorensen T."/>
            <person name="Nielsen M.R."/>
            <person name="Sondergaard T.E."/>
            <person name="Sorensen J.L."/>
            <person name="Fitzpatrick D.A."/>
            <person name="Frisvad J.C."/>
            <person name="Nielsen K.L."/>
        </authorList>
    </citation>
    <scope>NUCLEOTIDE SEQUENCE</scope>
    <source>
        <strain evidence="2">IBT 23319</strain>
    </source>
</reference>
<dbReference type="EMBL" id="JAPQKT010000002">
    <property type="protein sequence ID" value="KAJ5241664.1"/>
    <property type="molecule type" value="Genomic_DNA"/>
</dbReference>
<sequence length="307" mass="34774">MEFWGNVLMGPRNHWTFNICGAKIFAALTAELDDKLSRWLRQSAEIETSPPIKIEDPSEENIIVNNAMIDIAVERLRSLSPSASEIRALSREPFTSILIPLWGLICYAQEKQLEELHGKTLELLQRTSAYLVGVQPLRKLVDNLLWDGGVSWTYAMDRREEHYDQSNIIRLIDSLQSRTETFVSLPGHLIPVARNALVILFLYVSEKWLVQSTTTSGTAKSATIGESENIIQKLVSAKVAEKTAGQFQRHSVRGSLRVLELIKHLVDGELKEAWRPSISQTRRKGQGPLSLPRQHRSRRRQSSAKCI</sequence>
<evidence type="ECO:0000256" key="1">
    <source>
        <dbReference type="SAM" id="MobiDB-lite"/>
    </source>
</evidence>
<protein>
    <submittedName>
        <fullName evidence="2">Uncharacterized protein</fullName>
    </submittedName>
</protein>
<evidence type="ECO:0000313" key="2">
    <source>
        <dbReference type="EMBL" id="KAJ5241664.1"/>
    </source>
</evidence>
<reference evidence="2" key="1">
    <citation type="submission" date="2022-11" db="EMBL/GenBank/DDBJ databases">
        <authorList>
            <person name="Petersen C."/>
        </authorList>
    </citation>
    <scope>NUCLEOTIDE SEQUENCE</scope>
    <source>
        <strain evidence="2">IBT 23319</strain>
    </source>
</reference>
<gene>
    <name evidence="2" type="ORF">N7469_003255</name>
</gene>
<comment type="caution">
    <text evidence="2">The sequence shown here is derived from an EMBL/GenBank/DDBJ whole genome shotgun (WGS) entry which is preliminary data.</text>
</comment>
<feature type="region of interest" description="Disordered" evidence="1">
    <location>
        <begin position="277"/>
        <end position="307"/>
    </location>
</feature>
<dbReference type="RefSeq" id="XP_056504669.1">
    <property type="nucleotide sequence ID" value="XM_056642175.1"/>
</dbReference>
<dbReference type="Proteomes" id="UP001147733">
    <property type="component" value="Unassembled WGS sequence"/>
</dbReference>
<feature type="compositionally biased region" description="Basic residues" evidence="1">
    <location>
        <begin position="293"/>
        <end position="307"/>
    </location>
</feature>
<dbReference type="AlphaFoldDB" id="A0A9W9PC04"/>
<name>A0A9W9PC04_PENCI</name>
<proteinExistence type="predicted"/>